<dbReference type="GO" id="GO:0006281">
    <property type="term" value="P:DNA repair"/>
    <property type="evidence" value="ECO:0007669"/>
    <property type="project" value="UniProtKB-KW"/>
</dbReference>
<feature type="domain" description="Methylguanine DNA methyltransferase ribonuclease-like" evidence="11">
    <location>
        <begin position="101"/>
        <end position="166"/>
    </location>
</feature>
<dbReference type="SUPFAM" id="SSF46767">
    <property type="entry name" value="Methylated DNA-protein cysteine methyltransferase, C-terminal domain"/>
    <property type="match status" value="1"/>
</dbReference>
<comment type="similarity">
    <text evidence="2">Belongs to the MGMT family.</text>
</comment>
<reference evidence="12" key="1">
    <citation type="submission" date="2013-08" db="EMBL/GenBank/DDBJ databases">
        <authorList>
            <person name="Mendez C."/>
            <person name="Richter M."/>
            <person name="Ferrer M."/>
            <person name="Sanchez J."/>
        </authorList>
    </citation>
    <scope>NUCLEOTIDE SEQUENCE</scope>
</reference>
<sequence length="257" mass="28288">RTLDAWETRWVALPGIGAWTAHYIALRALSHPDAFPANDLILRRAAAEDARALSAKALGARAESWRPWRAYAVIHLWRNATIREAHMNHATPNFDTLCFDIMRTPVGPLRLIADDIGLRRICFEHDRHPRAEDGAGRHDAARLAAARTQLQQYFDGVRRDFDLPLHPLGTPFQLQVWNALRGIAHGTTISYAELAARIGNPAARRAVGAANGRNPLPIVVPCHRVIGRDGSLVGFGGGLEVKRTLLALEGNAAFALH</sequence>
<dbReference type="Pfam" id="PF02870">
    <property type="entry name" value="Methyltransf_1N"/>
    <property type="match status" value="1"/>
</dbReference>
<dbReference type="InterPro" id="IPR036217">
    <property type="entry name" value="MethylDNA_cys_MeTrfase_DNAb"/>
</dbReference>
<comment type="caution">
    <text evidence="12">The sequence shown here is derived from an EMBL/GenBank/DDBJ whole genome shotgun (WGS) entry which is preliminary data.</text>
</comment>
<evidence type="ECO:0000256" key="6">
    <source>
        <dbReference type="ARBA" id="ARBA00022679"/>
    </source>
</evidence>
<dbReference type="PANTHER" id="PTHR10815:SF5">
    <property type="entry name" value="METHYLATED-DNA--PROTEIN-CYSTEINE METHYLTRANSFERASE"/>
    <property type="match status" value="1"/>
</dbReference>
<keyword evidence="5 12" id="KW-0489">Methyltransferase</keyword>
<dbReference type="Gene3D" id="3.30.160.70">
    <property type="entry name" value="Methylated DNA-protein cysteine methyltransferase domain"/>
    <property type="match status" value="1"/>
</dbReference>
<dbReference type="SUPFAM" id="SSF48150">
    <property type="entry name" value="DNA-glycosylase"/>
    <property type="match status" value="1"/>
</dbReference>
<dbReference type="GO" id="GO:0003908">
    <property type="term" value="F:methylated-DNA-[protein]-cysteine S-methyltransferase activity"/>
    <property type="evidence" value="ECO:0007669"/>
    <property type="project" value="UniProtKB-EC"/>
</dbReference>
<dbReference type="InterPro" id="IPR014048">
    <property type="entry name" value="MethylDNA_cys_MeTrfase_DNA-bd"/>
</dbReference>
<organism evidence="12">
    <name type="scientific">mine drainage metagenome</name>
    <dbReference type="NCBI Taxonomy" id="410659"/>
    <lineage>
        <taxon>unclassified sequences</taxon>
        <taxon>metagenomes</taxon>
        <taxon>ecological metagenomes</taxon>
    </lineage>
</organism>
<dbReference type="Pfam" id="PF01035">
    <property type="entry name" value="DNA_binding_1"/>
    <property type="match status" value="1"/>
</dbReference>
<dbReference type="InterPro" id="IPR001497">
    <property type="entry name" value="MethylDNA_cys_MeTrfase_AS"/>
</dbReference>
<evidence type="ECO:0000256" key="4">
    <source>
        <dbReference type="ARBA" id="ARBA00022490"/>
    </source>
</evidence>
<evidence type="ECO:0000256" key="3">
    <source>
        <dbReference type="ARBA" id="ARBA00011918"/>
    </source>
</evidence>
<dbReference type="InterPro" id="IPR008332">
    <property type="entry name" value="MethylG_MeTrfase_N"/>
</dbReference>
<dbReference type="EMBL" id="AUZZ01000091">
    <property type="protein sequence ID" value="EQD69297.1"/>
    <property type="molecule type" value="Genomic_DNA"/>
</dbReference>
<evidence type="ECO:0000259" key="10">
    <source>
        <dbReference type="Pfam" id="PF01035"/>
    </source>
</evidence>
<reference evidence="12" key="2">
    <citation type="journal article" date="2014" name="ISME J.">
        <title>Microbial stratification in low pH oxic and suboxic macroscopic growths along an acid mine drainage.</title>
        <authorList>
            <person name="Mendez-Garcia C."/>
            <person name="Mesa V."/>
            <person name="Sprenger R.R."/>
            <person name="Richter M."/>
            <person name="Diez M.S."/>
            <person name="Solano J."/>
            <person name="Bargiela R."/>
            <person name="Golyshina O.V."/>
            <person name="Manteca A."/>
            <person name="Ramos J.L."/>
            <person name="Gallego J.R."/>
            <person name="Llorente I."/>
            <person name="Martins Dos Santos V.A."/>
            <person name="Jensen O.N."/>
            <person name="Pelaez A.I."/>
            <person name="Sanchez J."/>
            <person name="Ferrer M."/>
        </authorList>
    </citation>
    <scope>NUCLEOTIDE SEQUENCE</scope>
</reference>
<evidence type="ECO:0000256" key="1">
    <source>
        <dbReference type="ARBA" id="ARBA00001286"/>
    </source>
</evidence>
<protein>
    <recommendedName>
        <fullName evidence="3">methylated-DNA--[protein]-cysteine S-methyltransferase</fullName>
        <ecNumber evidence="3">2.1.1.63</ecNumber>
    </recommendedName>
</protein>
<accession>T1BI14</accession>
<evidence type="ECO:0000313" key="12">
    <source>
        <dbReference type="EMBL" id="EQD69297.1"/>
    </source>
</evidence>
<feature type="non-terminal residue" evidence="12">
    <location>
        <position position="1"/>
    </location>
</feature>
<dbReference type="EC" id="2.1.1.63" evidence="3"/>
<dbReference type="InterPro" id="IPR036388">
    <property type="entry name" value="WH-like_DNA-bd_sf"/>
</dbReference>
<dbReference type="InterPro" id="IPR023546">
    <property type="entry name" value="MGMT"/>
</dbReference>
<comment type="catalytic activity">
    <reaction evidence="9">
        <text>a 6-O-methyl-2'-deoxyguanosine in DNA + L-cysteinyl-[protein] = S-methyl-L-cysteinyl-[protein] + a 2'-deoxyguanosine in DNA</text>
        <dbReference type="Rhea" id="RHEA:24000"/>
        <dbReference type="Rhea" id="RHEA-COMP:10131"/>
        <dbReference type="Rhea" id="RHEA-COMP:10132"/>
        <dbReference type="Rhea" id="RHEA-COMP:11367"/>
        <dbReference type="Rhea" id="RHEA-COMP:11368"/>
        <dbReference type="ChEBI" id="CHEBI:29950"/>
        <dbReference type="ChEBI" id="CHEBI:82612"/>
        <dbReference type="ChEBI" id="CHEBI:85445"/>
        <dbReference type="ChEBI" id="CHEBI:85448"/>
        <dbReference type="EC" id="2.1.1.63"/>
    </reaction>
</comment>
<dbReference type="HAMAP" id="MF_00772">
    <property type="entry name" value="OGT"/>
    <property type="match status" value="1"/>
</dbReference>
<evidence type="ECO:0000256" key="5">
    <source>
        <dbReference type="ARBA" id="ARBA00022603"/>
    </source>
</evidence>
<dbReference type="PANTHER" id="PTHR10815">
    <property type="entry name" value="METHYLATED-DNA--PROTEIN-CYSTEINE METHYLTRANSFERASE"/>
    <property type="match status" value="1"/>
</dbReference>
<gene>
    <name evidence="12" type="ORF">B2A_00123</name>
</gene>
<feature type="domain" description="Methylated-DNA-[protein]-cysteine S-methyltransferase DNA binding" evidence="10">
    <location>
        <begin position="171"/>
        <end position="250"/>
    </location>
</feature>
<dbReference type="CDD" id="cd06445">
    <property type="entry name" value="ATase"/>
    <property type="match status" value="1"/>
</dbReference>
<dbReference type="NCBIfam" id="TIGR00589">
    <property type="entry name" value="ogt"/>
    <property type="match status" value="1"/>
</dbReference>
<evidence type="ECO:0000256" key="2">
    <source>
        <dbReference type="ARBA" id="ARBA00008711"/>
    </source>
</evidence>
<keyword evidence="6 12" id="KW-0808">Transferase</keyword>
<keyword evidence="8" id="KW-0234">DNA repair</keyword>
<dbReference type="PROSITE" id="PS00374">
    <property type="entry name" value="MGMT"/>
    <property type="match status" value="1"/>
</dbReference>
<dbReference type="InterPro" id="IPR036631">
    <property type="entry name" value="MGMT_N_sf"/>
</dbReference>
<dbReference type="AlphaFoldDB" id="T1BI14"/>
<evidence type="ECO:0000256" key="8">
    <source>
        <dbReference type="ARBA" id="ARBA00023204"/>
    </source>
</evidence>
<evidence type="ECO:0000256" key="7">
    <source>
        <dbReference type="ARBA" id="ARBA00022763"/>
    </source>
</evidence>
<dbReference type="Gene3D" id="1.10.10.10">
    <property type="entry name" value="Winged helix-like DNA-binding domain superfamily/Winged helix DNA-binding domain"/>
    <property type="match status" value="1"/>
</dbReference>
<name>T1BI14_9ZZZZ</name>
<dbReference type="InterPro" id="IPR023170">
    <property type="entry name" value="HhH_base_excis_C"/>
</dbReference>
<keyword evidence="7" id="KW-0227">DNA damage</keyword>
<evidence type="ECO:0000256" key="9">
    <source>
        <dbReference type="ARBA" id="ARBA00049348"/>
    </source>
</evidence>
<dbReference type="InterPro" id="IPR011257">
    <property type="entry name" value="DNA_glycosylase"/>
</dbReference>
<keyword evidence="4" id="KW-0963">Cytoplasm</keyword>
<comment type="catalytic activity">
    <reaction evidence="1">
        <text>a 4-O-methyl-thymidine in DNA + L-cysteinyl-[protein] = a thymidine in DNA + S-methyl-L-cysteinyl-[protein]</text>
        <dbReference type="Rhea" id="RHEA:53428"/>
        <dbReference type="Rhea" id="RHEA-COMP:10131"/>
        <dbReference type="Rhea" id="RHEA-COMP:10132"/>
        <dbReference type="Rhea" id="RHEA-COMP:13555"/>
        <dbReference type="Rhea" id="RHEA-COMP:13556"/>
        <dbReference type="ChEBI" id="CHEBI:29950"/>
        <dbReference type="ChEBI" id="CHEBI:82612"/>
        <dbReference type="ChEBI" id="CHEBI:137386"/>
        <dbReference type="ChEBI" id="CHEBI:137387"/>
        <dbReference type="EC" id="2.1.1.63"/>
    </reaction>
</comment>
<dbReference type="GO" id="GO:0032259">
    <property type="term" value="P:methylation"/>
    <property type="evidence" value="ECO:0007669"/>
    <property type="project" value="UniProtKB-KW"/>
</dbReference>
<dbReference type="SUPFAM" id="SSF53155">
    <property type="entry name" value="Methylated DNA-protein cysteine methyltransferase domain"/>
    <property type="match status" value="1"/>
</dbReference>
<dbReference type="Gene3D" id="1.10.1670.10">
    <property type="entry name" value="Helix-hairpin-Helix base-excision DNA repair enzymes (C-terminal)"/>
    <property type="match status" value="1"/>
</dbReference>
<proteinExistence type="inferred from homology"/>
<dbReference type="FunFam" id="1.10.10.10:FF:000214">
    <property type="entry name" value="Methylated-DNA--protein-cysteine methyltransferase"/>
    <property type="match status" value="1"/>
</dbReference>
<evidence type="ECO:0000259" key="11">
    <source>
        <dbReference type="Pfam" id="PF02870"/>
    </source>
</evidence>